<feature type="transmembrane region" description="Helical" evidence="6">
    <location>
        <begin position="111"/>
        <end position="129"/>
    </location>
</feature>
<evidence type="ECO:0000256" key="3">
    <source>
        <dbReference type="ARBA" id="ARBA00022692"/>
    </source>
</evidence>
<evidence type="ECO:0000256" key="5">
    <source>
        <dbReference type="ARBA" id="ARBA00023136"/>
    </source>
</evidence>
<dbReference type="InterPro" id="IPR036259">
    <property type="entry name" value="MFS_trans_sf"/>
</dbReference>
<feature type="transmembrane region" description="Helical" evidence="6">
    <location>
        <begin position="87"/>
        <end position="105"/>
    </location>
</feature>
<dbReference type="InterPro" id="IPR011701">
    <property type="entry name" value="MFS"/>
</dbReference>
<reference evidence="8 9" key="1">
    <citation type="submission" date="2016-10" db="EMBL/GenBank/DDBJ databases">
        <authorList>
            <person name="Varghese N."/>
            <person name="Submissions S."/>
        </authorList>
    </citation>
    <scope>NUCLEOTIDE SEQUENCE [LARGE SCALE GENOMIC DNA]</scope>
    <source>
        <strain evidence="8 9">DSM 1361</strain>
    </source>
</reference>
<feature type="transmembrane region" description="Helical" evidence="6">
    <location>
        <begin position="150"/>
        <end position="173"/>
    </location>
</feature>
<feature type="transmembrane region" description="Helical" evidence="6">
    <location>
        <begin position="49"/>
        <end position="66"/>
    </location>
</feature>
<feature type="domain" description="Major facilitator superfamily (MFS) profile" evidence="7">
    <location>
        <begin position="18"/>
        <end position="454"/>
    </location>
</feature>
<dbReference type="InterPro" id="IPR004752">
    <property type="entry name" value="AmpG_permease/AT-1"/>
</dbReference>
<protein>
    <submittedName>
        <fullName evidence="8">MFS transporter, PAT family, beta-lactamase induction signal transducer AmpG</fullName>
    </submittedName>
</protein>
<keyword evidence="2" id="KW-0813">Transport</keyword>
<evidence type="ECO:0000259" key="7">
    <source>
        <dbReference type="PROSITE" id="PS50850"/>
    </source>
</evidence>
<evidence type="ECO:0000256" key="6">
    <source>
        <dbReference type="SAM" id="Phobius"/>
    </source>
</evidence>
<dbReference type="PANTHER" id="PTHR12778:SF10">
    <property type="entry name" value="MAJOR FACILITATOR SUPERFAMILY DOMAIN-CONTAINING PROTEIN 3"/>
    <property type="match status" value="1"/>
</dbReference>
<dbReference type="InterPro" id="IPR020846">
    <property type="entry name" value="MFS_dom"/>
</dbReference>
<feature type="transmembrane region" description="Helical" evidence="6">
    <location>
        <begin position="179"/>
        <end position="201"/>
    </location>
</feature>
<dbReference type="CDD" id="cd17486">
    <property type="entry name" value="MFS_AmpG_like"/>
    <property type="match status" value="1"/>
</dbReference>
<keyword evidence="9" id="KW-1185">Reference proteome</keyword>
<evidence type="ECO:0000313" key="9">
    <source>
        <dbReference type="Proteomes" id="UP000243745"/>
    </source>
</evidence>
<dbReference type="GO" id="GO:0016020">
    <property type="term" value="C:membrane"/>
    <property type="evidence" value="ECO:0007669"/>
    <property type="project" value="UniProtKB-SubCell"/>
</dbReference>
<feature type="transmembrane region" description="Helical" evidence="6">
    <location>
        <begin position="431"/>
        <end position="450"/>
    </location>
</feature>
<dbReference type="Gene3D" id="1.20.1250.20">
    <property type="entry name" value="MFS general substrate transporter like domains"/>
    <property type="match status" value="2"/>
</dbReference>
<dbReference type="SUPFAM" id="SSF103473">
    <property type="entry name" value="MFS general substrate transporter"/>
    <property type="match status" value="1"/>
</dbReference>
<accession>A0A662ZG75</accession>
<evidence type="ECO:0000256" key="1">
    <source>
        <dbReference type="ARBA" id="ARBA00004141"/>
    </source>
</evidence>
<organism evidence="8 9">
    <name type="scientific">Ruminobacter amylophilus</name>
    <dbReference type="NCBI Taxonomy" id="867"/>
    <lineage>
        <taxon>Bacteria</taxon>
        <taxon>Pseudomonadati</taxon>
        <taxon>Pseudomonadota</taxon>
        <taxon>Gammaproteobacteria</taxon>
        <taxon>Aeromonadales</taxon>
        <taxon>Succinivibrionaceae</taxon>
        <taxon>Ruminobacter</taxon>
    </lineage>
</organism>
<evidence type="ECO:0000256" key="4">
    <source>
        <dbReference type="ARBA" id="ARBA00022989"/>
    </source>
</evidence>
<dbReference type="PANTHER" id="PTHR12778">
    <property type="entry name" value="SOLUTE CARRIER FAMILY 33 ACETYL-COA TRANSPORTER -RELATED"/>
    <property type="match status" value="1"/>
</dbReference>
<keyword evidence="5 6" id="KW-0472">Membrane</keyword>
<feature type="transmembrane region" description="Helical" evidence="6">
    <location>
        <begin position="274"/>
        <end position="292"/>
    </location>
</feature>
<feature type="transmembrane region" description="Helical" evidence="6">
    <location>
        <begin position="20"/>
        <end position="37"/>
    </location>
</feature>
<sequence>MAQTDKQNSVLSRIYSKRMFLCICLGFTSGLPFYFLYNLVAAWLKDEGIDISTIGSLSLLTIPYAWKFIWAPALDLFYSNRVGRRRTWMFLTQIILLYCFIMMGFCSPKVGFQLNIIMILYFTVAFFSATQDIALDAYRREILSDEELGLGNSIFVNAYRFAGLIPGTLSLFLSDHLPWSLTIIITALFMLVGLMTTFFISEPQVARTANRSLKESVVEPFKELIDRKGRIGLLAMIMFIFLYKFGDSMATALVTPFYMEMGYTKTVIGTVNKIVGFWALLVGSIVGGIIMLKIGINKALWWFGLAQIVTILGFVFITHVWQNQVDFVSFLVSSDGFINGTLGRLGIESFHSNMAGSFEFPNSFLLSLVVCGENLGAGLGTACFVAYMCRETKGNYIATQLALLTALSALPKTLFTSRAGYIINSVGYENFFIICYALAIPGMLMLIYIAPYGEAVSENSEKEKVSA</sequence>
<dbReference type="GO" id="GO:0022857">
    <property type="term" value="F:transmembrane transporter activity"/>
    <property type="evidence" value="ECO:0007669"/>
    <property type="project" value="InterPro"/>
</dbReference>
<dbReference type="EMBL" id="FOXF01000008">
    <property type="protein sequence ID" value="SFP19616.1"/>
    <property type="molecule type" value="Genomic_DNA"/>
</dbReference>
<keyword evidence="3 6" id="KW-0812">Transmembrane</keyword>
<evidence type="ECO:0000256" key="2">
    <source>
        <dbReference type="ARBA" id="ARBA00022448"/>
    </source>
</evidence>
<dbReference type="Pfam" id="PF07690">
    <property type="entry name" value="MFS_1"/>
    <property type="match status" value="1"/>
</dbReference>
<dbReference type="AlphaFoldDB" id="A0A662ZG75"/>
<comment type="subcellular location">
    <subcellularLocation>
        <location evidence="1">Membrane</location>
        <topology evidence="1">Multi-pass membrane protein</topology>
    </subcellularLocation>
</comment>
<dbReference type="NCBIfam" id="TIGR00901">
    <property type="entry name" value="2A0125"/>
    <property type="match status" value="1"/>
</dbReference>
<feature type="transmembrane region" description="Helical" evidence="6">
    <location>
        <begin position="231"/>
        <end position="254"/>
    </location>
</feature>
<dbReference type="OrthoDB" id="9787815at2"/>
<proteinExistence type="predicted"/>
<dbReference type="PROSITE" id="PS50850">
    <property type="entry name" value="MFS"/>
    <property type="match status" value="1"/>
</dbReference>
<gene>
    <name evidence="8" type="ORF">SAMN02910344_00701</name>
</gene>
<name>A0A662ZG75_9GAMM</name>
<feature type="transmembrane region" description="Helical" evidence="6">
    <location>
        <begin position="364"/>
        <end position="387"/>
    </location>
</feature>
<feature type="transmembrane region" description="Helical" evidence="6">
    <location>
        <begin position="299"/>
        <end position="321"/>
    </location>
</feature>
<dbReference type="Proteomes" id="UP000243745">
    <property type="component" value="Unassembled WGS sequence"/>
</dbReference>
<evidence type="ECO:0000313" key="8">
    <source>
        <dbReference type="EMBL" id="SFP19616.1"/>
    </source>
</evidence>
<keyword evidence="4 6" id="KW-1133">Transmembrane helix</keyword>